<gene>
    <name evidence="5" type="primary">EOG090X0TJE</name>
</gene>
<dbReference type="GO" id="GO:0006289">
    <property type="term" value="P:nucleotide-excision repair"/>
    <property type="evidence" value="ECO:0007669"/>
    <property type="project" value="TreeGrafter"/>
</dbReference>
<keyword evidence="3" id="KW-0539">Nucleus</keyword>
<evidence type="ECO:0000256" key="1">
    <source>
        <dbReference type="ARBA" id="ARBA00004123"/>
    </source>
</evidence>
<dbReference type="InterPro" id="IPR016580">
    <property type="entry name" value="HUS1"/>
</dbReference>
<dbReference type="AlphaFoldDB" id="A0A9N6WYJ0"/>
<comment type="similarity">
    <text evidence="2 4">Belongs to the HUS1 family.</text>
</comment>
<dbReference type="GO" id="GO:0031573">
    <property type="term" value="P:mitotic intra-S DNA damage checkpoint signaling"/>
    <property type="evidence" value="ECO:0007669"/>
    <property type="project" value="TreeGrafter"/>
</dbReference>
<dbReference type="GO" id="GO:0000724">
    <property type="term" value="P:double-strand break repair via homologous recombination"/>
    <property type="evidence" value="ECO:0007669"/>
    <property type="project" value="TreeGrafter"/>
</dbReference>
<evidence type="ECO:0000256" key="4">
    <source>
        <dbReference type="PIRNR" id="PIRNR011312"/>
    </source>
</evidence>
<sequence length="269" mass="30430">MIDGNCIKQFMSILGTMAKLGKSCILRITATHLYFIVKESQTISSSPLIWCTIEEVHFFSEFNMEGLSAVDNEIYLEFLADNVTKTLSALKVSTNAKSVKIKLTKKLSPCLTFEIDLPSGVSHSRLVVHDIPVTVVPRRIWSEFLEPETIDPDIAVHLPHLRLMKNIVERMKNLANMVTLHVTSQGSLTLTVETDTVSVTSHFDDLHVEKNKEDESSVTVELKRLSNFLVNEQLNPNRVTCDVVQNKLMRFNFLSDSFNLQYFLPGVVM</sequence>
<dbReference type="InterPro" id="IPR007150">
    <property type="entry name" value="HUS1/Mec3"/>
</dbReference>
<dbReference type="Gene3D" id="3.70.10.10">
    <property type="match status" value="1"/>
</dbReference>
<evidence type="ECO:0000256" key="3">
    <source>
        <dbReference type="ARBA" id="ARBA00023242"/>
    </source>
</evidence>
<dbReference type="GO" id="GO:0035861">
    <property type="term" value="C:site of double-strand break"/>
    <property type="evidence" value="ECO:0007669"/>
    <property type="project" value="TreeGrafter"/>
</dbReference>
<dbReference type="GO" id="GO:0005730">
    <property type="term" value="C:nucleolus"/>
    <property type="evidence" value="ECO:0007669"/>
    <property type="project" value="InterPro"/>
</dbReference>
<dbReference type="GO" id="GO:0044778">
    <property type="term" value="P:meiotic DNA integrity checkpoint signaling"/>
    <property type="evidence" value="ECO:0007669"/>
    <property type="project" value="TreeGrafter"/>
</dbReference>
<reference evidence="5" key="1">
    <citation type="submission" date="2021-04" db="EMBL/GenBank/DDBJ databases">
        <authorList>
            <person name="Cornetti L."/>
        </authorList>
    </citation>
    <scope>NUCLEOTIDE SEQUENCE</scope>
</reference>
<dbReference type="PIRSF" id="PIRSF011312">
    <property type="entry name" value="Cell_cycle_HUS1"/>
    <property type="match status" value="1"/>
</dbReference>
<dbReference type="PANTHER" id="PTHR12900:SF0">
    <property type="entry name" value="CHECKPOINT PROTEIN"/>
    <property type="match status" value="1"/>
</dbReference>
<name>A0A9N6WYJ0_9CRUS</name>
<accession>A0A9N6WYJ0</accession>
<dbReference type="GO" id="GO:0030896">
    <property type="term" value="C:checkpoint clamp complex"/>
    <property type="evidence" value="ECO:0007669"/>
    <property type="project" value="InterPro"/>
</dbReference>
<evidence type="ECO:0000313" key="5">
    <source>
        <dbReference type="EMBL" id="CAG4642990.1"/>
    </source>
</evidence>
<comment type="subcellular location">
    <subcellularLocation>
        <location evidence="1">Nucleus</location>
    </subcellularLocation>
</comment>
<evidence type="ECO:0000256" key="2">
    <source>
        <dbReference type="ARBA" id="ARBA00005563"/>
    </source>
</evidence>
<dbReference type="PANTHER" id="PTHR12900">
    <property type="entry name" value="MITOTIC AND DNA DAMAGE CHECKPOINT PROTEIN HUS1"/>
    <property type="match status" value="1"/>
</dbReference>
<proteinExistence type="inferred from homology"/>
<dbReference type="GO" id="GO:0033314">
    <property type="term" value="P:mitotic DNA replication checkpoint signaling"/>
    <property type="evidence" value="ECO:0007669"/>
    <property type="project" value="TreeGrafter"/>
</dbReference>
<dbReference type="EMBL" id="OC986335">
    <property type="protein sequence ID" value="CAG4642990.1"/>
    <property type="molecule type" value="Genomic_DNA"/>
</dbReference>
<dbReference type="GO" id="GO:0000723">
    <property type="term" value="P:telomere maintenance"/>
    <property type="evidence" value="ECO:0007669"/>
    <property type="project" value="TreeGrafter"/>
</dbReference>
<protein>
    <recommendedName>
        <fullName evidence="4">Checkpoint protein</fullName>
    </recommendedName>
</protein>
<dbReference type="Pfam" id="PF04005">
    <property type="entry name" value="Hus1"/>
    <property type="match status" value="1"/>
</dbReference>
<organism evidence="5">
    <name type="scientific">Evadne anonyx</name>
    <dbReference type="NCBI Taxonomy" id="141404"/>
    <lineage>
        <taxon>Eukaryota</taxon>
        <taxon>Metazoa</taxon>
        <taxon>Ecdysozoa</taxon>
        <taxon>Arthropoda</taxon>
        <taxon>Crustacea</taxon>
        <taxon>Branchiopoda</taxon>
        <taxon>Diplostraca</taxon>
        <taxon>Cladocera</taxon>
        <taxon>Onychopoda</taxon>
        <taxon>Podonidae</taxon>
        <taxon>Evadne</taxon>
    </lineage>
</organism>